<feature type="non-terminal residue" evidence="1">
    <location>
        <position position="49"/>
    </location>
</feature>
<proteinExistence type="predicted"/>
<keyword evidence="2" id="KW-1185">Reference proteome</keyword>
<name>A0A1H3IPI9_9PROT</name>
<dbReference type="AlphaFoldDB" id="A0A1H3IPI9"/>
<protein>
    <submittedName>
        <fullName evidence="1">Uncharacterized protein</fullName>
    </submittedName>
</protein>
<organism evidence="1 2">
    <name type="scientific">Nitrosomonas halophila</name>
    <dbReference type="NCBI Taxonomy" id="44576"/>
    <lineage>
        <taxon>Bacteria</taxon>
        <taxon>Pseudomonadati</taxon>
        <taxon>Pseudomonadota</taxon>
        <taxon>Betaproteobacteria</taxon>
        <taxon>Nitrosomonadales</taxon>
        <taxon>Nitrosomonadaceae</taxon>
        <taxon>Nitrosomonas</taxon>
    </lineage>
</organism>
<gene>
    <name evidence="1" type="ORF">SAMN05421881_10281</name>
</gene>
<sequence>MAPDYINQEATQIRFNLWLVSRICGRHPVQVARQVHDIMRFLRHERFEI</sequence>
<accession>A0A1H3IPI9</accession>
<reference evidence="1 2" key="1">
    <citation type="submission" date="2016-10" db="EMBL/GenBank/DDBJ databases">
        <authorList>
            <person name="de Groot N.N."/>
        </authorList>
    </citation>
    <scope>NUCLEOTIDE SEQUENCE [LARGE SCALE GENOMIC DNA]</scope>
    <source>
        <strain evidence="1 2">Nm1</strain>
    </source>
</reference>
<dbReference type="Proteomes" id="UP000198640">
    <property type="component" value="Unassembled WGS sequence"/>
</dbReference>
<evidence type="ECO:0000313" key="2">
    <source>
        <dbReference type="Proteomes" id="UP000198640"/>
    </source>
</evidence>
<evidence type="ECO:0000313" key="1">
    <source>
        <dbReference type="EMBL" id="SDY29696.1"/>
    </source>
</evidence>
<dbReference type="EMBL" id="FNOY01000028">
    <property type="protein sequence ID" value="SDY29696.1"/>
    <property type="molecule type" value="Genomic_DNA"/>
</dbReference>